<sequence>MSKDGNDNEMDKRDQFVTNKSAVHRHRLPVSGKFQQLQALARSTLDKLLMSVSNTFIFSTRHVRAVSVASPTFS</sequence>
<organism evidence="2 3">
    <name type="scientific">Xenoophorus captivus</name>
    <dbReference type="NCBI Taxonomy" id="1517983"/>
    <lineage>
        <taxon>Eukaryota</taxon>
        <taxon>Metazoa</taxon>
        <taxon>Chordata</taxon>
        <taxon>Craniata</taxon>
        <taxon>Vertebrata</taxon>
        <taxon>Euteleostomi</taxon>
        <taxon>Actinopterygii</taxon>
        <taxon>Neopterygii</taxon>
        <taxon>Teleostei</taxon>
        <taxon>Neoteleostei</taxon>
        <taxon>Acanthomorphata</taxon>
        <taxon>Ovalentaria</taxon>
        <taxon>Atherinomorphae</taxon>
        <taxon>Cyprinodontiformes</taxon>
        <taxon>Goodeidae</taxon>
        <taxon>Xenoophorus</taxon>
    </lineage>
</organism>
<gene>
    <name evidence="2" type="ORF">XENOCAPTIV_014153</name>
</gene>
<name>A0ABV0R531_9TELE</name>
<dbReference type="EMBL" id="JAHRIN010033902">
    <property type="protein sequence ID" value="MEQ2202738.1"/>
    <property type="molecule type" value="Genomic_DNA"/>
</dbReference>
<proteinExistence type="predicted"/>
<feature type="compositionally biased region" description="Basic and acidic residues" evidence="1">
    <location>
        <begin position="1"/>
        <end position="15"/>
    </location>
</feature>
<protein>
    <submittedName>
        <fullName evidence="2">Uncharacterized protein</fullName>
    </submittedName>
</protein>
<feature type="region of interest" description="Disordered" evidence="1">
    <location>
        <begin position="1"/>
        <end position="21"/>
    </location>
</feature>
<evidence type="ECO:0000313" key="3">
    <source>
        <dbReference type="Proteomes" id="UP001434883"/>
    </source>
</evidence>
<keyword evidence="3" id="KW-1185">Reference proteome</keyword>
<comment type="caution">
    <text evidence="2">The sequence shown here is derived from an EMBL/GenBank/DDBJ whole genome shotgun (WGS) entry which is preliminary data.</text>
</comment>
<reference evidence="2 3" key="1">
    <citation type="submission" date="2021-06" db="EMBL/GenBank/DDBJ databases">
        <authorList>
            <person name="Palmer J.M."/>
        </authorList>
    </citation>
    <scope>NUCLEOTIDE SEQUENCE [LARGE SCALE GENOMIC DNA]</scope>
    <source>
        <strain evidence="2 3">XC_2019</strain>
        <tissue evidence="2">Muscle</tissue>
    </source>
</reference>
<evidence type="ECO:0000256" key="1">
    <source>
        <dbReference type="SAM" id="MobiDB-lite"/>
    </source>
</evidence>
<accession>A0ABV0R531</accession>
<evidence type="ECO:0000313" key="2">
    <source>
        <dbReference type="EMBL" id="MEQ2202738.1"/>
    </source>
</evidence>
<dbReference type="Proteomes" id="UP001434883">
    <property type="component" value="Unassembled WGS sequence"/>
</dbReference>